<evidence type="ECO:0000256" key="2">
    <source>
        <dbReference type="ARBA" id="ARBA00022487"/>
    </source>
</evidence>
<evidence type="ECO:0000256" key="5">
    <source>
        <dbReference type="SAM" id="SignalP"/>
    </source>
</evidence>
<evidence type="ECO:0000313" key="7">
    <source>
        <dbReference type="Proteomes" id="UP001229081"/>
    </source>
</evidence>
<dbReference type="EMBL" id="JAUFSA010000004">
    <property type="protein sequence ID" value="MDP7739261.1"/>
    <property type="molecule type" value="Genomic_DNA"/>
</dbReference>
<protein>
    <submittedName>
        <fullName evidence="6">Cutinase family protein</fullName>
    </submittedName>
</protein>
<evidence type="ECO:0000256" key="3">
    <source>
        <dbReference type="ARBA" id="ARBA00022801"/>
    </source>
</evidence>
<dbReference type="Pfam" id="PF01083">
    <property type="entry name" value="Cutinase"/>
    <property type="match status" value="1"/>
</dbReference>
<evidence type="ECO:0000256" key="4">
    <source>
        <dbReference type="ARBA" id="ARBA00023157"/>
    </source>
</evidence>
<gene>
    <name evidence="6" type="ORF">QXL92_31500</name>
</gene>
<reference evidence="6" key="1">
    <citation type="submission" date="2023-06" db="EMBL/GenBank/DDBJ databases">
        <title>Identification of two novel mycobacterium reveal diversities and complexities of Mycobacterium gordonae clade.</title>
        <authorList>
            <person name="Matsumoto Y."/>
            <person name="Nakamura S."/>
            <person name="Motooka D."/>
            <person name="Fukushima K."/>
        </authorList>
    </citation>
    <scope>NUCLEOTIDE SEQUENCE</scope>
    <source>
        <strain evidence="6">TY812</strain>
    </source>
</reference>
<dbReference type="SUPFAM" id="SSF53474">
    <property type="entry name" value="alpha/beta-Hydrolases"/>
    <property type="match status" value="1"/>
</dbReference>
<dbReference type="GO" id="GO:0052689">
    <property type="term" value="F:carboxylic ester hydrolase activity"/>
    <property type="evidence" value="ECO:0007669"/>
    <property type="project" value="UniProtKB-KW"/>
</dbReference>
<accession>A0AAJ1W6B3</accession>
<dbReference type="AlphaFoldDB" id="A0AAJ1W6B3"/>
<dbReference type="SMART" id="SM01110">
    <property type="entry name" value="Cutinase"/>
    <property type="match status" value="1"/>
</dbReference>
<dbReference type="Proteomes" id="UP001229081">
    <property type="component" value="Unassembled WGS sequence"/>
</dbReference>
<keyword evidence="2" id="KW-0719">Serine esterase</keyword>
<feature type="signal peptide" evidence="5">
    <location>
        <begin position="1"/>
        <end position="25"/>
    </location>
</feature>
<name>A0AAJ1W6B3_9MYCO</name>
<proteinExistence type="inferred from homology"/>
<sequence length="455" mass="47118">MTTTRRRLAAFAACTCLAIPAPAAATPNPPPSDGCPAVEAIAVPGTSQTNPQADPSKPVGVLANILEPLRQHVRVPMLTYYTPYPATIFGGTDGGGYLASKQAGIDSTNNRLRAEANRCAKTTFLLTGYSQGADIAGDVAAAIGNNKGVIPPSRLLAVALLADPSQSPVGQPTIGLNQPGMGFAGVRTGGFGALTQRNSILSICAPLDYYCNLPQADLVMRFIGHLGSHLDASDPAGSAQKLATMFMAGLVAPAAAAINQILQLVNDRDLIPNLIHRGIAFAAALAQQLFWLAGPQVAATATDLVNTATQVINLVQSRAWTAIPAMITAIATKAAAVGNALTQMRDKTSQINVSGFGPLGTGLSHPGPDQASLINIVINAITVATGGISTAATGIFGPTFSQFTAATVATALKHYAEFIKGDFHNNYDATRLDSAGHTGTQLVQRYFFNHVSKLL</sequence>
<comment type="caution">
    <text evidence="6">The sequence shown here is derived from an EMBL/GenBank/DDBJ whole genome shotgun (WGS) entry which is preliminary data.</text>
</comment>
<feature type="chain" id="PRO_5042608662" evidence="5">
    <location>
        <begin position="26"/>
        <end position="455"/>
    </location>
</feature>
<dbReference type="Gene3D" id="3.40.50.1820">
    <property type="entry name" value="alpha/beta hydrolase"/>
    <property type="match status" value="1"/>
</dbReference>
<dbReference type="PANTHER" id="PTHR33630">
    <property type="entry name" value="CUTINASE RV1984C-RELATED-RELATED"/>
    <property type="match status" value="1"/>
</dbReference>
<dbReference type="RefSeq" id="WP_133437149.1">
    <property type="nucleotide sequence ID" value="NZ_JAUFSA010000004.1"/>
</dbReference>
<keyword evidence="5" id="KW-0732">Signal</keyword>
<keyword evidence="3" id="KW-0378">Hydrolase</keyword>
<organism evidence="6 7">
    <name type="scientific">Mycobacterium paragordonae</name>
    <dbReference type="NCBI Taxonomy" id="1389713"/>
    <lineage>
        <taxon>Bacteria</taxon>
        <taxon>Bacillati</taxon>
        <taxon>Actinomycetota</taxon>
        <taxon>Actinomycetes</taxon>
        <taxon>Mycobacteriales</taxon>
        <taxon>Mycobacteriaceae</taxon>
        <taxon>Mycobacterium</taxon>
    </lineage>
</organism>
<dbReference type="InterPro" id="IPR000675">
    <property type="entry name" value="Cutinase/axe"/>
</dbReference>
<evidence type="ECO:0000256" key="1">
    <source>
        <dbReference type="ARBA" id="ARBA00007534"/>
    </source>
</evidence>
<dbReference type="InterPro" id="IPR029058">
    <property type="entry name" value="AB_hydrolase_fold"/>
</dbReference>
<keyword evidence="4" id="KW-1015">Disulfide bond</keyword>
<evidence type="ECO:0000313" key="6">
    <source>
        <dbReference type="EMBL" id="MDP7739261.1"/>
    </source>
</evidence>
<comment type="similarity">
    <text evidence="1">Belongs to the cutinase family.</text>
</comment>
<dbReference type="PANTHER" id="PTHR33630:SF9">
    <property type="entry name" value="CUTINASE 4"/>
    <property type="match status" value="1"/>
</dbReference>